<dbReference type="OrthoDB" id="1046782at2759"/>
<dbReference type="VEuPathDB" id="FungiDB:MYCTH_2307275"/>
<dbReference type="GO" id="GO:0051118">
    <property type="term" value="F:glucan endo-1,3-alpha-glucosidase activity"/>
    <property type="evidence" value="ECO:0007669"/>
    <property type="project" value="InterPro"/>
</dbReference>
<proteinExistence type="predicted"/>
<dbReference type="RefSeq" id="XP_003664443.1">
    <property type="nucleotide sequence ID" value="XM_003664395.1"/>
</dbReference>
<gene>
    <name evidence="1" type="ORF">MYCTH_2307275</name>
</gene>
<dbReference type="OMA" id="PHDAWRA"/>
<dbReference type="EMBL" id="CP003005">
    <property type="protein sequence ID" value="AEO59198.1"/>
    <property type="molecule type" value="Genomic_DNA"/>
</dbReference>
<evidence type="ECO:0000313" key="1">
    <source>
        <dbReference type="EMBL" id="AEO59198.1"/>
    </source>
</evidence>
<accession>G2QFG9</accession>
<keyword evidence="2" id="KW-1185">Reference proteome</keyword>
<dbReference type="eggNOG" id="ENOG502RZ85">
    <property type="taxonomic scope" value="Eukaryota"/>
</dbReference>
<protein>
    <submittedName>
        <fullName evidence="1">Glycoside hydrolase family 71 protein</fullName>
    </submittedName>
</protein>
<keyword evidence="1" id="KW-0378">Hydrolase</keyword>
<dbReference type="GeneID" id="11514386"/>
<sequence>MDFEQPPQTRDPQRGLVAPDSGRKVFAHYLVGLTCNQPPERWVQDIAAAQRAGIDGFALNIGPSDPWNCTQLDHAYRAAERSGGFFLFISFDMAAGSWSVPHVVSLIKRYQGSSAQMKVEGRPLVSTFEGPDWAPNWPTVRRETGGICLIPDWSSLGPQGVGQRLDLIDGAFSWDAWPKPGQSKMTLVEDLLYMKSLQGKKYMMGVSPWFYTDLPEWNKNWYCSSESLWHDRWQQVLDLMPDFVQIITWNDFGESSYICDPAPAQVVKGAETYVSGHSHAAFRAVLPYLIAAYKSGSTKIDWQGPETAIAWYRTSPVQTQNHHGTVWGQGGTISATHGAKDVVSVMAVTKGSACITVAVGDLCRLTFETSSHKRVSYFELPFDRHTTGPVSLVLNGRKTIGPEIRRWHGDGKASLNAVAIQV</sequence>
<dbReference type="CDD" id="cd11577">
    <property type="entry name" value="GH71"/>
    <property type="match status" value="1"/>
</dbReference>
<name>G2QFG9_THET4</name>
<dbReference type="Proteomes" id="UP000007322">
    <property type="component" value="Chromosome 4"/>
</dbReference>
<dbReference type="Pfam" id="PF03659">
    <property type="entry name" value="Glyco_hydro_71"/>
    <property type="match status" value="1"/>
</dbReference>
<dbReference type="Gene3D" id="3.20.20.80">
    <property type="entry name" value="Glycosidases"/>
    <property type="match status" value="1"/>
</dbReference>
<dbReference type="InParanoid" id="G2QFG9"/>
<organism evidence="1 2">
    <name type="scientific">Thermothelomyces thermophilus (strain ATCC 42464 / BCRC 31852 / DSM 1799)</name>
    <name type="common">Sporotrichum thermophile</name>
    <dbReference type="NCBI Taxonomy" id="573729"/>
    <lineage>
        <taxon>Eukaryota</taxon>
        <taxon>Fungi</taxon>
        <taxon>Dikarya</taxon>
        <taxon>Ascomycota</taxon>
        <taxon>Pezizomycotina</taxon>
        <taxon>Sordariomycetes</taxon>
        <taxon>Sordariomycetidae</taxon>
        <taxon>Sordariales</taxon>
        <taxon>Chaetomiaceae</taxon>
        <taxon>Thermothelomyces</taxon>
    </lineage>
</organism>
<evidence type="ECO:0000313" key="2">
    <source>
        <dbReference type="Proteomes" id="UP000007322"/>
    </source>
</evidence>
<dbReference type="InterPro" id="IPR005197">
    <property type="entry name" value="Glyco_hydro_71"/>
</dbReference>
<dbReference type="KEGG" id="mtm:MYCTH_2307275"/>
<dbReference type="AlphaFoldDB" id="G2QFG9"/>
<dbReference type="HOGENOM" id="CLU_019141_1_0_1"/>
<reference evidence="1 2" key="1">
    <citation type="journal article" date="2011" name="Nat. Biotechnol.">
        <title>Comparative genomic analysis of the thermophilic biomass-degrading fungi Myceliophthora thermophila and Thielavia terrestris.</title>
        <authorList>
            <person name="Berka R.M."/>
            <person name="Grigoriev I.V."/>
            <person name="Otillar R."/>
            <person name="Salamov A."/>
            <person name="Grimwood J."/>
            <person name="Reid I."/>
            <person name="Ishmael N."/>
            <person name="John T."/>
            <person name="Darmond C."/>
            <person name="Moisan M.-C."/>
            <person name="Henrissat B."/>
            <person name="Coutinho P.M."/>
            <person name="Lombard V."/>
            <person name="Natvig D.O."/>
            <person name="Lindquist E."/>
            <person name="Schmutz J."/>
            <person name="Lucas S."/>
            <person name="Harris P."/>
            <person name="Powlowski J."/>
            <person name="Bellemare A."/>
            <person name="Taylor D."/>
            <person name="Butler G."/>
            <person name="de Vries R.P."/>
            <person name="Allijn I.E."/>
            <person name="van den Brink J."/>
            <person name="Ushinsky S."/>
            <person name="Storms R."/>
            <person name="Powell A.J."/>
            <person name="Paulsen I.T."/>
            <person name="Elbourne L.D.H."/>
            <person name="Baker S.E."/>
            <person name="Magnuson J."/>
            <person name="LaBoissiere S."/>
            <person name="Clutterbuck A.J."/>
            <person name="Martinez D."/>
            <person name="Wogulis M."/>
            <person name="de Leon A.L."/>
            <person name="Rey M.W."/>
            <person name="Tsang A."/>
        </authorList>
    </citation>
    <scope>NUCLEOTIDE SEQUENCE [LARGE SCALE GENOMIC DNA]</scope>
    <source>
        <strain evidence="2">ATCC 42464 / BCRC 31852 / DSM 1799</strain>
    </source>
</reference>